<name>A0ACB8TSL1_9APHY</name>
<dbReference type="EMBL" id="MU274935">
    <property type="protein sequence ID" value="KAI0085040.1"/>
    <property type="molecule type" value="Genomic_DNA"/>
</dbReference>
<keyword evidence="2" id="KW-1185">Reference proteome</keyword>
<gene>
    <name evidence="1" type="ORF">BDY19DRAFT_897285</name>
</gene>
<sequence length="253" mass="28147">MPPLAEKSPAVVQSPIDAPATPPPIEDTWTRISRIVRKLDEDKVKDYKEDIDTILVFAGLFSAVLTAFLVQSYQTLQQDPMDTVVSLLQQIALQTSSFVVTSTFLNSTVPSPGTDTSLAFHPSLNAQRINILWFASLVISLSTASFGIVVKQWLREYLAGDYTSPQARLRIRHFRYPGLERWKVFEIAAVLPLFLQISLALFLVGLCYFTAEVHNSIGRTTLPLVSAWGFFLVAVTFVPIIAPVCPYKTSLLK</sequence>
<evidence type="ECO:0000313" key="2">
    <source>
        <dbReference type="Proteomes" id="UP001055072"/>
    </source>
</evidence>
<reference evidence="1" key="1">
    <citation type="journal article" date="2021" name="Environ. Microbiol.">
        <title>Gene family expansions and transcriptome signatures uncover fungal adaptations to wood decay.</title>
        <authorList>
            <person name="Hage H."/>
            <person name="Miyauchi S."/>
            <person name="Viragh M."/>
            <person name="Drula E."/>
            <person name="Min B."/>
            <person name="Chaduli D."/>
            <person name="Navarro D."/>
            <person name="Favel A."/>
            <person name="Norest M."/>
            <person name="Lesage-Meessen L."/>
            <person name="Balint B."/>
            <person name="Merenyi Z."/>
            <person name="de Eugenio L."/>
            <person name="Morin E."/>
            <person name="Martinez A.T."/>
            <person name="Baldrian P."/>
            <person name="Stursova M."/>
            <person name="Martinez M.J."/>
            <person name="Novotny C."/>
            <person name="Magnuson J.K."/>
            <person name="Spatafora J.W."/>
            <person name="Maurice S."/>
            <person name="Pangilinan J."/>
            <person name="Andreopoulos W."/>
            <person name="LaButti K."/>
            <person name="Hundley H."/>
            <person name="Na H."/>
            <person name="Kuo A."/>
            <person name="Barry K."/>
            <person name="Lipzen A."/>
            <person name="Henrissat B."/>
            <person name="Riley R."/>
            <person name="Ahrendt S."/>
            <person name="Nagy L.G."/>
            <person name="Grigoriev I.V."/>
            <person name="Martin F."/>
            <person name="Rosso M.N."/>
        </authorList>
    </citation>
    <scope>NUCLEOTIDE SEQUENCE</scope>
    <source>
        <strain evidence="1">CBS 384.51</strain>
    </source>
</reference>
<feature type="non-terminal residue" evidence="1">
    <location>
        <position position="253"/>
    </location>
</feature>
<accession>A0ACB8TSL1</accession>
<protein>
    <submittedName>
        <fullName evidence="1">Uncharacterized protein</fullName>
    </submittedName>
</protein>
<comment type="caution">
    <text evidence="1">The sequence shown here is derived from an EMBL/GenBank/DDBJ whole genome shotgun (WGS) entry which is preliminary data.</text>
</comment>
<organism evidence="1 2">
    <name type="scientific">Irpex rosettiformis</name>
    <dbReference type="NCBI Taxonomy" id="378272"/>
    <lineage>
        <taxon>Eukaryota</taxon>
        <taxon>Fungi</taxon>
        <taxon>Dikarya</taxon>
        <taxon>Basidiomycota</taxon>
        <taxon>Agaricomycotina</taxon>
        <taxon>Agaricomycetes</taxon>
        <taxon>Polyporales</taxon>
        <taxon>Irpicaceae</taxon>
        <taxon>Irpex</taxon>
    </lineage>
</organism>
<evidence type="ECO:0000313" key="1">
    <source>
        <dbReference type="EMBL" id="KAI0085040.1"/>
    </source>
</evidence>
<proteinExistence type="predicted"/>
<dbReference type="Proteomes" id="UP001055072">
    <property type="component" value="Unassembled WGS sequence"/>
</dbReference>